<dbReference type="STRING" id="477680.SAMN05421788_106204"/>
<dbReference type="KEGG" id="fln:FLA_2159"/>
<gene>
    <name evidence="3" type="ORF">SAMN05421788_106204</name>
</gene>
<organism evidence="3 4">
    <name type="scientific">Filimonas lacunae</name>
    <dbReference type="NCBI Taxonomy" id="477680"/>
    <lineage>
        <taxon>Bacteria</taxon>
        <taxon>Pseudomonadati</taxon>
        <taxon>Bacteroidota</taxon>
        <taxon>Chitinophagia</taxon>
        <taxon>Chitinophagales</taxon>
        <taxon>Chitinophagaceae</taxon>
        <taxon>Filimonas</taxon>
    </lineage>
</organism>
<dbReference type="Proteomes" id="UP000186917">
    <property type="component" value="Unassembled WGS sequence"/>
</dbReference>
<accession>A0A173MEX3</accession>
<feature type="coiled-coil region" evidence="1">
    <location>
        <begin position="75"/>
        <end position="123"/>
    </location>
</feature>
<sequence length="265" mass="28910">MADQNEKLAGDTVAIKQSPALDEKEQALRIKELELKITGLEKPEYKKISTWTGVVAIAVAVTGIVAQGVLYQIKSANAEKDLIEANEKVESANKQASQLRTEISSLEAAKLVALKELEQINDKLSKLQAGGNESIQLIKADINAAAINLRASTTTNQQNAEAKQSLSGAIKDLFSTEASVRGNAYNVIMKYYDGAPELIPALLDYANKNLDNQNGIYNTLVVLSHIEYNKTTTDFIAIRGFAEKAKNIGPRIADRVQKLLDRLPD</sequence>
<reference evidence="4" key="1">
    <citation type="submission" date="2017-01" db="EMBL/GenBank/DDBJ databases">
        <authorList>
            <person name="Varghese N."/>
            <person name="Submissions S."/>
        </authorList>
    </citation>
    <scope>NUCLEOTIDE SEQUENCE [LARGE SCALE GENOMIC DNA]</scope>
    <source>
        <strain evidence="4">DSM 21054</strain>
    </source>
</reference>
<keyword evidence="4" id="KW-1185">Reference proteome</keyword>
<dbReference type="OrthoDB" id="448481at2"/>
<keyword evidence="2" id="KW-0812">Transmembrane</keyword>
<protein>
    <submittedName>
        <fullName evidence="3">Uncharacterized protein</fullName>
    </submittedName>
</protein>
<evidence type="ECO:0000256" key="2">
    <source>
        <dbReference type="SAM" id="Phobius"/>
    </source>
</evidence>
<dbReference type="EMBL" id="FTOR01000006">
    <property type="protein sequence ID" value="SIT24874.1"/>
    <property type="molecule type" value="Genomic_DNA"/>
</dbReference>
<keyword evidence="2" id="KW-1133">Transmembrane helix</keyword>
<dbReference type="AlphaFoldDB" id="A0A173MEX3"/>
<evidence type="ECO:0000313" key="4">
    <source>
        <dbReference type="Proteomes" id="UP000186917"/>
    </source>
</evidence>
<dbReference type="RefSeq" id="WP_076380403.1">
    <property type="nucleotide sequence ID" value="NZ_AP017422.1"/>
</dbReference>
<evidence type="ECO:0000256" key="1">
    <source>
        <dbReference type="SAM" id="Coils"/>
    </source>
</evidence>
<keyword evidence="2" id="KW-0472">Membrane</keyword>
<keyword evidence="1" id="KW-0175">Coiled coil</keyword>
<feature type="transmembrane region" description="Helical" evidence="2">
    <location>
        <begin position="48"/>
        <end position="71"/>
    </location>
</feature>
<evidence type="ECO:0000313" key="3">
    <source>
        <dbReference type="EMBL" id="SIT24874.1"/>
    </source>
</evidence>
<name>A0A173MEX3_9BACT</name>
<proteinExistence type="predicted"/>